<proteinExistence type="predicted"/>
<accession>A0AAV4PQK1</accession>
<keyword evidence="3" id="KW-1185">Reference proteome</keyword>
<gene>
    <name evidence="2" type="ORF">CDAR_505611</name>
</gene>
<organism evidence="2 3">
    <name type="scientific">Caerostris darwini</name>
    <dbReference type="NCBI Taxonomy" id="1538125"/>
    <lineage>
        <taxon>Eukaryota</taxon>
        <taxon>Metazoa</taxon>
        <taxon>Ecdysozoa</taxon>
        <taxon>Arthropoda</taxon>
        <taxon>Chelicerata</taxon>
        <taxon>Arachnida</taxon>
        <taxon>Araneae</taxon>
        <taxon>Araneomorphae</taxon>
        <taxon>Entelegynae</taxon>
        <taxon>Araneoidea</taxon>
        <taxon>Araneidae</taxon>
        <taxon>Caerostris</taxon>
    </lineage>
</organism>
<name>A0AAV4PQK1_9ARAC</name>
<evidence type="ECO:0000313" key="3">
    <source>
        <dbReference type="Proteomes" id="UP001054837"/>
    </source>
</evidence>
<evidence type="ECO:0000256" key="1">
    <source>
        <dbReference type="SAM" id="MobiDB-lite"/>
    </source>
</evidence>
<dbReference type="AlphaFoldDB" id="A0AAV4PQK1"/>
<protein>
    <submittedName>
        <fullName evidence="2">Uncharacterized protein</fullName>
    </submittedName>
</protein>
<feature type="region of interest" description="Disordered" evidence="1">
    <location>
        <begin position="17"/>
        <end position="50"/>
    </location>
</feature>
<evidence type="ECO:0000313" key="2">
    <source>
        <dbReference type="EMBL" id="GIX98195.1"/>
    </source>
</evidence>
<comment type="caution">
    <text evidence="2">The sequence shown here is derived from an EMBL/GenBank/DDBJ whole genome shotgun (WGS) entry which is preliminary data.</text>
</comment>
<dbReference type="EMBL" id="BPLQ01003122">
    <property type="protein sequence ID" value="GIX98195.1"/>
    <property type="molecule type" value="Genomic_DNA"/>
</dbReference>
<dbReference type="Proteomes" id="UP001054837">
    <property type="component" value="Unassembled WGS sequence"/>
</dbReference>
<feature type="compositionally biased region" description="Basic and acidic residues" evidence="1">
    <location>
        <begin position="25"/>
        <end position="47"/>
    </location>
</feature>
<reference evidence="2 3" key="1">
    <citation type="submission" date="2021-06" db="EMBL/GenBank/DDBJ databases">
        <title>Caerostris darwini draft genome.</title>
        <authorList>
            <person name="Kono N."/>
            <person name="Arakawa K."/>
        </authorList>
    </citation>
    <scope>NUCLEOTIDE SEQUENCE [LARGE SCALE GENOMIC DNA]</scope>
</reference>
<sequence length="88" mass="10275">MNAHHLGSVSQLPWFARESQASTTRDQDLPLRLKNGEEKMDLSKDSHGTGPSWKKYFWKRTERSRLNKSESSFTRVDVRMKVSKLSHK</sequence>